<feature type="compositionally biased region" description="Basic and acidic residues" evidence="1">
    <location>
        <begin position="1107"/>
        <end position="1116"/>
    </location>
</feature>
<feature type="compositionally biased region" description="Low complexity" evidence="1">
    <location>
        <begin position="2140"/>
        <end position="2156"/>
    </location>
</feature>
<feature type="compositionally biased region" description="Low complexity" evidence="1">
    <location>
        <begin position="2961"/>
        <end position="2973"/>
    </location>
</feature>
<feature type="compositionally biased region" description="Polar residues" evidence="1">
    <location>
        <begin position="54"/>
        <end position="68"/>
    </location>
</feature>
<feature type="compositionally biased region" description="Low complexity" evidence="1">
    <location>
        <begin position="1652"/>
        <end position="1672"/>
    </location>
</feature>
<feature type="compositionally biased region" description="Basic and acidic residues" evidence="1">
    <location>
        <begin position="2433"/>
        <end position="2444"/>
    </location>
</feature>
<feature type="region of interest" description="Disordered" evidence="1">
    <location>
        <begin position="1209"/>
        <end position="1254"/>
    </location>
</feature>
<feature type="compositionally biased region" description="Polar residues" evidence="1">
    <location>
        <begin position="182"/>
        <end position="204"/>
    </location>
</feature>
<feature type="compositionally biased region" description="Basic and acidic residues" evidence="1">
    <location>
        <begin position="2128"/>
        <end position="2139"/>
    </location>
</feature>
<feature type="compositionally biased region" description="Polar residues" evidence="1">
    <location>
        <begin position="1633"/>
        <end position="1644"/>
    </location>
</feature>
<feature type="compositionally biased region" description="Polar residues" evidence="1">
    <location>
        <begin position="2823"/>
        <end position="2834"/>
    </location>
</feature>
<accession>A0A673ZJ53</accession>
<feature type="compositionally biased region" description="Polar residues" evidence="1">
    <location>
        <begin position="1746"/>
        <end position="1756"/>
    </location>
</feature>
<sequence length="3004" mass="323136">MLRRSRISVRPNVRPAGRGPAPASSQDTPPSQEAPAAGSQASEDLPQAGGQCMKDTTTAVLEASTESTTPREDGKDPNGEASSSTPSAGLQRRKRFAVMPNLAKPRVAATPALTRSSPRTPKSPLRAGTETPAPTPEAPEAPRETDSGPPQGMRSPRRRPSGGSRQSKGQPKPRPLSPASPGPTTTSLGNVAVEDSSSSQQTPQAAGKGSIQSDLLKKTPTIKVPSTPLEIVPSSSLPDKEGISVSERAKTLVTRSVPGGLTGLAPGKSRLSRFLNDPTDLQRLAKARKLRELLRQEMNKEKKRSKAKVCVSEYTLDPSKMTMRDLIYYLPDTNPMTSYLVEEQRENETVLPLTPPREESPERPPTPEAPAETASQGDEDEDDDGVMVPRVKVAEDGSLIIDEESLTVEVLRQKGPNPADDRDPIFERGSTTTYSSFRKGTHVKPWSNKETDMFFLAISMVGTDFSMIGQLFPHRGRTEIKNKFKKEERANSWRIDKAFKEKRRLDLEFFTSLLEKILAAEAKRNKNNKSPTEKIGIKKKIKPKEKKAAKQLSDVEEEGLDAEMDTEEMEGEKENENVSNEGTTLSSAPTTKRKRKSRDGGGESSPEEAKDEKKKKIDLITSDQEEAGVPEDSEAGPPESSKQAEGPVETAKGPVVIKPAQLSRGRSQRPLPNLGRKWGQRGPEPNTKPNVKDGATPTEEENTEEGLSEEQVDKDASTSVSQKEKKKAGKLSSSEGEEEEANDKPIKPTRYGRIPKKTQLLNYPAKEDGDSPSDSAPTPASDGSPSTSSSTKPKSKPASRRSKIKPGPALPGRKGQSAARKSKLVTLRASQSEEEDEDEEEGAWREEAQAEEDTHNPTSPEDENQAPAFIPMSLRSPQPVATEVEETMEELDISVNVPDVLGISHDAFCPDSSCERAQGGEMGTVPCEHQLDLLVDVIDFLSPDNMEVSEESYNEAARTLLAIGNLTHLSQAAEAFTAGADDIITEECSNEDQMYQMTPQPTDQSQTNTIPSESLTPYLRVTEASRIAEDSVPVATSTTASIPVSKITTSVIITMATASVPVTTTTASAPVTLTTAASILVTTSTASVPVPQSSDTPTLESPPIEEGPLRQREGTDIGHASQVESGSEVSEGSEQQTTSQTRRSHFPKVKPNLGRAARTTQPQQTTTTLSEPPQTTTTLSEPPLEPMLNITTTSEPQPTMIVTIEPPLPTESINTESETQPNQRTTAHSKSQPTTTHSKHQPTTNIIPHSEPQPIQRTRVAYSKPQPTLNTTTQSEPPQPTLNSTTNTLSKQQSTQSTTILSQPQPTPSLEQPGPITLRPIVPVPESPLRSSEEVKGHDGRKGNTSSSLSAGVSQSGTSDSEQPKQTGPLTRRARLPKPKPNLGRATTHSAVQVPESRPNPEVQTPDVAFRPTSEVHSVDTGPCPEVQTPEEADEVPMEIQQIHQVVPLSDIIDTTQEEIQQIHQVIPHPPIEEGPLRQREGTDIGHASQVESGSEVSEGSEQQTTSQTRRSHFPKVKPNLGRATRTTQPQQITTTLSEPPQTTTTLSEPPLEPMLNITTTSEPQPTMIITIEPPLPTESINTESETQPNQRTTAHSKSQPTTTHSKHQPTTNIIPHSEPPPIQKTRVAYSKPQPTLNTTTQSEPPQPTLNSTTNTLSKQQSTQSTTILSQPQPTPSLEQPGPVTLRPIVPESPLRSSEEVKGHDGPKENTSSSLSAGGSQSGTSDQPKQTGPPTRRARLPKPNLGRTTKAATRSAVQVPESRPSPEVQTPEEADEVPMEIQEIHQVVPLSDIIDTTQEEIQQIHQVIPHPPIEEGPLRQREGTDIGHASQVESGSEVSEGLEQQTTSQTRRSHFPKVKPNLGRAARTTQPQQITTTLSEPPQTTTTLSEPPQTTTTLSEPPQTTTTLSEPPQTTTTLSEPPQTTTTLSEPPQTTTTLSEPPQTTTTLSEPPQTTTTLSEPPQTTTTLSEPPQTTTTLSEPPQTTTTLSEPPQTTTTPSEPPQTTTTPSEPPQTTTTLSEPPQTTTTPSEPPQTTTTPSEPPQTTTTLSEPPPIQKTRVAHSKPQPTLNTTTQSEPPQPTLNSTTNTLSKQQSTQSTTILSQPQPTPSLEQPGPVTLRPIVPESTLKSSEEVKGHDGRKGNTSSSLSAGGSQSGTSDSEQPKQTGPLTRRARLPKPKPNLGRTAKAATRSAVQVPESRPSPEVQTPEEADEVPMEIQEIHQVFPLSDIIDTTQEEIQQIHQVIPHPPIEEGPLRQREGTDIGHASQVESGSEVSEGSEQQTTSQTRRSHFPKVKPNLGRAARTTQPQQTTTTLSEPPQTTTTLSEPPQTTTTLSEPPQTTTTLSEPPQTTTTLSEPPPIQRTRVAHSKPQPALNTTTQSEPPQPTLNSTTNTLSKQQSTQSTTILLQPQPTPSLEQPDPVTLRPIVPESPLRSSEEVKGHDGPKENTSSSFSAGGSQSGTSDSDQPRQTGPPTRRARLPKPKPNLGRTARAATRSAVQVPESRPSPEVQTPDVADEVPMEIQQVRQVSPLCDIIDTTKEEIQQIHQVIPLTDVIDTTQGDMSVFTEGSFFSQQSDAVFIQHSETSVSTALLDQAPSDPDEPIFILSLTEIPVLPTGEENGCTSQTLSEPFFFLPVADAGAQLQHSSDIVAPGGGLEKGNAGILCEVSEPMSVDEALPQPSYTSIKEFGSTAGPVGVCASAKPSEDSMADAETSEDTYPPSKKRKVPERARRVDKLQVRPNTAVRKQTSCSAPAKETVSPVTPDQTTTLTTTTLDTDHPAASSPPAQPGPSVTGTASREVVADEQGTVGCLDRTETEHTPTGGEDNSSGAESQAARQIAPLAMSGPLSRPGRRPRGFLSFMSNKNTSPVAVPPRGTRAAARRPQVNTTRPGGKRAAPAPSTITRTMPSPSTTNSTTTPTRATRTTTKPDFSARVTREKPSDVLALHSDPEPSTSLCTTATKSSQVPAAQPSASPCVDSGSADEEPINVSQYFFSDIFTEVEENEG</sequence>
<feature type="compositionally biased region" description="Polar residues" evidence="1">
    <location>
        <begin position="1085"/>
        <end position="1099"/>
    </location>
</feature>
<feature type="domain" description="Myb-like" evidence="2">
    <location>
        <begin position="442"/>
        <end position="490"/>
    </location>
</feature>
<dbReference type="CDD" id="cd00167">
    <property type="entry name" value="SANT"/>
    <property type="match status" value="1"/>
</dbReference>
<evidence type="ECO:0000256" key="1">
    <source>
        <dbReference type="SAM" id="MobiDB-lite"/>
    </source>
</evidence>
<feature type="compositionally biased region" description="Low complexity" evidence="1">
    <location>
        <begin position="2902"/>
        <end position="2924"/>
    </location>
</feature>
<feature type="compositionally biased region" description="Polar residues" evidence="1">
    <location>
        <begin position="2157"/>
        <end position="2166"/>
    </location>
</feature>
<feature type="compositionally biased region" description="Basic and acidic residues" evidence="1">
    <location>
        <begin position="607"/>
        <end position="618"/>
    </location>
</feature>
<feature type="region of interest" description="Disordered" evidence="1">
    <location>
        <begin position="1266"/>
        <end position="1433"/>
    </location>
</feature>
<feature type="compositionally biased region" description="Basic residues" evidence="1">
    <location>
        <begin position="793"/>
        <end position="804"/>
    </location>
</feature>
<feature type="compositionally biased region" description="Low complexity" evidence="1">
    <location>
        <begin position="2388"/>
        <end position="2414"/>
    </location>
</feature>
<feature type="compositionally biased region" description="Basic and acidic residues" evidence="1">
    <location>
        <begin position="2247"/>
        <end position="2260"/>
    </location>
</feature>
<feature type="region of interest" description="Disordered" evidence="1">
    <location>
        <begin position="2243"/>
        <end position="2511"/>
    </location>
</feature>
<dbReference type="GO" id="GO:0000126">
    <property type="term" value="C:transcription factor TFIIIB complex"/>
    <property type="evidence" value="ECO:0007669"/>
    <property type="project" value="TreeGrafter"/>
</dbReference>
<feature type="compositionally biased region" description="Basic residues" evidence="1">
    <location>
        <begin position="537"/>
        <end position="549"/>
    </location>
</feature>
<proteinExistence type="predicted"/>
<evidence type="ECO:0000259" key="2">
    <source>
        <dbReference type="SMART" id="SM00717"/>
    </source>
</evidence>
<organism evidence="3 4">
    <name type="scientific">Salmo trutta</name>
    <name type="common">Brown trout</name>
    <dbReference type="NCBI Taxonomy" id="8032"/>
    <lineage>
        <taxon>Eukaryota</taxon>
        <taxon>Metazoa</taxon>
        <taxon>Chordata</taxon>
        <taxon>Craniata</taxon>
        <taxon>Vertebrata</taxon>
        <taxon>Euteleostomi</taxon>
        <taxon>Actinopterygii</taxon>
        <taxon>Neopterygii</taxon>
        <taxon>Teleostei</taxon>
        <taxon>Protacanthopterygii</taxon>
        <taxon>Salmoniformes</taxon>
        <taxon>Salmonidae</taxon>
        <taxon>Salmoninae</taxon>
        <taxon>Salmo</taxon>
    </lineage>
</organism>
<dbReference type="GO" id="GO:0001156">
    <property type="term" value="F:TFIIIC-class transcription factor complex binding"/>
    <property type="evidence" value="ECO:0007669"/>
    <property type="project" value="TreeGrafter"/>
</dbReference>
<dbReference type="GO" id="GO:0070898">
    <property type="term" value="P:RNA polymerase III preinitiation complex assembly"/>
    <property type="evidence" value="ECO:0007669"/>
    <property type="project" value="TreeGrafter"/>
</dbReference>
<evidence type="ECO:0000313" key="3">
    <source>
        <dbReference type="Ensembl" id="ENSSTUP00000046873.1"/>
    </source>
</evidence>
<feature type="compositionally biased region" description="Low complexity" evidence="1">
    <location>
        <begin position="2765"/>
        <end position="2783"/>
    </location>
</feature>
<feature type="compositionally biased region" description="Low complexity" evidence="1">
    <location>
        <begin position="2083"/>
        <end position="2103"/>
    </location>
</feature>
<dbReference type="GeneTree" id="ENSGT00390000012762"/>
<feature type="compositionally biased region" description="Acidic residues" evidence="1">
    <location>
        <begin position="698"/>
        <end position="710"/>
    </location>
</feature>
<feature type="region of interest" description="Disordered" evidence="1">
    <location>
        <begin position="1085"/>
        <end position="1186"/>
    </location>
</feature>
<feature type="compositionally biased region" description="Low complexity" evidence="1">
    <location>
        <begin position="1875"/>
        <end position="2049"/>
    </location>
</feature>
<feature type="region of interest" description="Disordered" evidence="1">
    <location>
        <begin position="344"/>
        <end position="385"/>
    </location>
</feature>
<feature type="compositionally biased region" description="Low complexity" evidence="1">
    <location>
        <begin position="2265"/>
        <end position="2285"/>
    </location>
</feature>
<dbReference type="InParanoid" id="A0A673ZJ53"/>
<feature type="compositionally biased region" description="Basic and acidic residues" evidence="1">
    <location>
        <begin position="1331"/>
        <end position="1342"/>
    </location>
</feature>
<feature type="compositionally biased region" description="Polar residues" evidence="1">
    <location>
        <begin position="1211"/>
        <end position="1247"/>
    </location>
</feature>
<feature type="compositionally biased region" description="Polar residues" evidence="1">
    <location>
        <begin position="1360"/>
        <end position="1369"/>
    </location>
</feature>
<feature type="compositionally biased region" description="Low complexity" evidence="1">
    <location>
        <begin position="772"/>
        <end position="792"/>
    </location>
</feature>
<feature type="compositionally biased region" description="Low complexity" evidence="1">
    <location>
        <begin position="1159"/>
        <end position="1182"/>
    </location>
</feature>
<feature type="compositionally biased region" description="Low complexity" evidence="1">
    <location>
        <begin position="2867"/>
        <end position="2882"/>
    </location>
</feature>
<dbReference type="PANTHER" id="PTHR22929:SF0">
    <property type="entry name" value="TRANSCRIPTION FACTOR TFIIIB COMPONENT B'' HOMOLOG"/>
    <property type="match status" value="1"/>
</dbReference>
<feature type="region of interest" description="Disordered" evidence="1">
    <location>
        <begin position="1489"/>
        <end position="1777"/>
    </location>
</feature>
<feature type="compositionally biased region" description="Low complexity" evidence="1">
    <location>
        <begin position="1345"/>
        <end position="1359"/>
    </location>
</feature>
<feature type="compositionally biased region" description="Polar residues" evidence="1">
    <location>
        <begin position="2949"/>
        <end position="2960"/>
    </location>
</feature>
<dbReference type="SUPFAM" id="SSF46689">
    <property type="entry name" value="Homeodomain-like"/>
    <property type="match status" value="1"/>
</dbReference>
<feature type="compositionally biased region" description="Low complexity" evidence="1">
    <location>
        <begin position="1830"/>
        <end position="1845"/>
    </location>
</feature>
<feature type="compositionally biased region" description="Low complexity" evidence="1">
    <location>
        <begin position="161"/>
        <end position="170"/>
    </location>
</feature>
<name>A0A673ZJ53_SALTR</name>
<reference evidence="3" key="1">
    <citation type="submission" date="2025-08" db="UniProtKB">
        <authorList>
            <consortium name="Ensembl"/>
        </authorList>
    </citation>
    <scope>IDENTIFICATION</scope>
</reference>
<feature type="compositionally biased region" description="Low complexity" evidence="1">
    <location>
        <begin position="1284"/>
        <end position="1304"/>
    </location>
</feature>
<dbReference type="PANTHER" id="PTHR22929">
    <property type="entry name" value="RNA POLYMERASE III TRANSCRIPTION INITIATION FACTOR B"/>
    <property type="match status" value="1"/>
</dbReference>
<dbReference type="Proteomes" id="UP000472277">
    <property type="component" value="Chromosome 23"/>
</dbReference>
<dbReference type="InterPro" id="IPR001005">
    <property type="entry name" value="SANT/Myb"/>
</dbReference>
<feature type="compositionally biased region" description="Pro residues" evidence="1">
    <location>
        <begin position="172"/>
        <end position="181"/>
    </location>
</feature>
<feature type="compositionally biased region" description="Polar residues" evidence="1">
    <location>
        <begin position="578"/>
        <end position="590"/>
    </location>
</feature>
<dbReference type="OMA" id="NEPAFEC"/>
<feature type="compositionally biased region" description="Low complexity" evidence="1">
    <location>
        <begin position="2448"/>
        <end position="2463"/>
    </location>
</feature>
<feature type="compositionally biased region" description="Basic and acidic residues" evidence="1">
    <location>
        <begin position="1697"/>
        <end position="1708"/>
    </location>
</feature>
<feature type="compositionally biased region" description="Acidic residues" evidence="1">
    <location>
        <begin position="832"/>
        <end position="841"/>
    </location>
</feature>
<feature type="compositionally biased region" description="Low complexity" evidence="1">
    <location>
        <begin position="1525"/>
        <end position="1550"/>
    </location>
</feature>
<feature type="region of interest" description="Disordered" evidence="1">
    <location>
        <begin position="1809"/>
        <end position="2214"/>
    </location>
</feature>
<evidence type="ECO:0000313" key="4">
    <source>
        <dbReference type="Proteomes" id="UP000472277"/>
    </source>
</evidence>
<feature type="compositionally biased region" description="Acidic residues" evidence="1">
    <location>
        <begin position="554"/>
        <end position="573"/>
    </location>
</feature>
<dbReference type="Ensembl" id="ENSSTUT00000048898.1">
    <property type="protein sequence ID" value="ENSSTUP00000046873.1"/>
    <property type="gene ID" value="ENSSTUG00000019712.1"/>
</dbReference>
<dbReference type="InterPro" id="IPR039467">
    <property type="entry name" value="TFIIIB_B''_Myb"/>
</dbReference>
<dbReference type="InterPro" id="IPR009057">
    <property type="entry name" value="Homeodomain-like_sf"/>
</dbReference>
<feature type="compositionally biased region" description="Low complexity" evidence="1">
    <location>
        <begin position="1489"/>
        <end position="1509"/>
    </location>
</feature>
<feature type="compositionally biased region" description="Polar residues" evidence="1">
    <location>
        <begin position="1579"/>
        <end position="1615"/>
    </location>
</feature>
<feature type="compositionally biased region" description="Basic and acidic residues" evidence="1">
    <location>
        <begin position="69"/>
        <end position="78"/>
    </location>
</feature>
<feature type="compositionally biased region" description="Basic and acidic residues" evidence="1">
    <location>
        <begin position="1812"/>
        <end position="1825"/>
    </location>
</feature>
<feature type="compositionally biased region" description="Acidic residues" evidence="1">
    <location>
        <begin position="623"/>
        <end position="634"/>
    </location>
</feature>
<feature type="region of interest" description="Disordered" evidence="1">
    <location>
        <begin position="1"/>
        <end position="248"/>
    </location>
</feature>
<gene>
    <name evidence="3" type="primary">LOC115159187</name>
</gene>
<feature type="compositionally biased region" description="Basic and acidic residues" evidence="1">
    <location>
        <begin position="2726"/>
        <end position="2736"/>
    </location>
</feature>
<feature type="compositionally biased region" description="Low complexity" evidence="1">
    <location>
        <begin position="1712"/>
        <end position="1725"/>
    </location>
</feature>
<protein>
    <submittedName>
        <fullName evidence="3">Mucin-5AC-like</fullName>
    </submittedName>
</protein>
<feature type="compositionally biased region" description="Basic and acidic residues" evidence="1">
    <location>
        <begin position="842"/>
        <end position="855"/>
    </location>
</feature>
<feature type="compositionally biased region" description="Polar residues" evidence="1">
    <location>
        <begin position="2064"/>
        <end position="2075"/>
    </location>
</feature>
<feature type="compositionally biased region" description="Low complexity" evidence="1">
    <location>
        <begin position="1121"/>
        <end position="1141"/>
    </location>
</feature>
<keyword evidence="4" id="KW-1185">Reference proteome</keyword>
<reference evidence="3" key="2">
    <citation type="submission" date="2025-09" db="UniProtKB">
        <authorList>
            <consortium name="Ensembl"/>
        </authorList>
    </citation>
    <scope>IDENTIFICATION</scope>
</reference>
<feature type="region of interest" description="Disordered" evidence="1">
    <location>
        <begin position="525"/>
        <end position="866"/>
    </location>
</feature>
<feature type="compositionally biased region" description="Polar residues" evidence="1">
    <location>
        <begin position="1266"/>
        <end position="1276"/>
    </location>
</feature>
<feature type="compositionally biased region" description="Basic and acidic residues" evidence="1">
    <location>
        <begin position="238"/>
        <end position="248"/>
    </location>
</feature>
<dbReference type="Pfam" id="PF15963">
    <property type="entry name" value="Myb_DNA-bind_7"/>
    <property type="match status" value="1"/>
</dbReference>
<feature type="region of interest" description="Disordered" evidence="1">
    <location>
        <begin position="2696"/>
        <end position="2983"/>
    </location>
</feature>
<dbReference type="SMART" id="SM00717">
    <property type="entry name" value="SANT"/>
    <property type="match status" value="1"/>
</dbReference>
<feature type="compositionally biased region" description="Low complexity" evidence="1">
    <location>
        <begin position="2303"/>
        <end position="2354"/>
    </location>
</feature>